<accession>A0ABN3VZ11</accession>
<comment type="caution">
    <text evidence="3">The sequence shown here is derived from an EMBL/GenBank/DDBJ whole genome shotgun (WGS) entry which is preliminary data.</text>
</comment>
<feature type="transmembrane region" description="Helical" evidence="2">
    <location>
        <begin position="88"/>
        <end position="109"/>
    </location>
</feature>
<evidence type="ECO:0000313" key="3">
    <source>
        <dbReference type="EMBL" id="GAA2875509.1"/>
    </source>
</evidence>
<evidence type="ECO:0000256" key="2">
    <source>
        <dbReference type="SAM" id="Phobius"/>
    </source>
</evidence>
<dbReference type="EMBL" id="BAAAVI010000024">
    <property type="protein sequence ID" value="GAA2875509.1"/>
    <property type="molecule type" value="Genomic_DNA"/>
</dbReference>
<reference evidence="3 4" key="1">
    <citation type="journal article" date="2019" name="Int. J. Syst. Evol. Microbiol.">
        <title>The Global Catalogue of Microorganisms (GCM) 10K type strain sequencing project: providing services to taxonomists for standard genome sequencing and annotation.</title>
        <authorList>
            <consortium name="The Broad Institute Genomics Platform"/>
            <consortium name="The Broad Institute Genome Sequencing Center for Infectious Disease"/>
            <person name="Wu L."/>
            <person name="Ma J."/>
        </authorList>
    </citation>
    <scope>NUCLEOTIDE SEQUENCE [LARGE SCALE GENOMIC DNA]</scope>
    <source>
        <strain evidence="3 4">JCM 6242</strain>
    </source>
</reference>
<dbReference type="RefSeq" id="WP_344972799.1">
    <property type="nucleotide sequence ID" value="NZ_BAAAVI010000024.1"/>
</dbReference>
<gene>
    <name evidence="3" type="ORF">GCM10010517_36420</name>
</gene>
<feature type="region of interest" description="Disordered" evidence="1">
    <location>
        <begin position="234"/>
        <end position="257"/>
    </location>
</feature>
<keyword evidence="2" id="KW-1133">Transmembrane helix</keyword>
<sequence>MIRTARRAPARWPLLLLALPAGVATWSGWVGLGEKTGFGLVTPLPGIADDFQINTAITLPIGVETYAAYALGTWLSSSPMVSASTRRFAKWSSIGSLLLGMLGQVAYHLLEVAGFVTAPGWIVTVVSCLPVLVLGMGAGLGHMLSRDAQEHTEAEAVPVPVGSPTPLSREVAEALMTARYWAAHRGHFIDLPAELSEVSAGVEGTPDVFTAESWDAFTTSTVSEARTVPAAAVDADTPEVDSTAGEPADLPAEPVEPPAKTTVLVPAPDPLWATAAQRYADVLAEGQVPPLSRIKKDLKVGQPRAARVRLYLDQLAQS</sequence>
<protein>
    <recommendedName>
        <fullName evidence="5">DUF2637 domain-containing protein</fullName>
    </recommendedName>
</protein>
<proteinExistence type="predicted"/>
<feature type="transmembrane region" description="Helical" evidence="2">
    <location>
        <begin position="121"/>
        <end position="141"/>
    </location>
</feature>
<name>A0ABN3VZ11_9ACTN</name>
<keyword evidence="2" id="KW-0472">Membrane</keyword>
<feature type="transmembrane region" description="Helical" evidence="2">
    <location>
        <begin position="57"/>
        <end position="76"/>
    </location>
</feature>
<evidence type="ECO:0000313" key="4">
    <source>
        <dbReference type="Proteomes" id="UP001500831"/>
    </source>
</evidence>
<evidence type="ECO:0008006" key="5">
    <source>
        <dbReference type="Google" id="ProtNLM"/>
    </source>
</evidence>
<dbReference type="Proteomes" id="UP001500831">
    <property type="component" value="Unassembled WGS sequence"/>
</dbReference>
<keyword evidence="4" id="KW-1185">Reference proteome</keyword>
<evidence type="ECO:0000256" key="1">
    <source>
        <dbReference type="SAM" id="MobiDB-lite"/>
    </source>
</evidence>
<keyword evidence="2" id="KW-0812">Transmembrane</keyword>
<organism evidence="3 4">
    <name type="scientific">Streptosporangium fragile</name>
    <dbReference type="NCBI Taxonomy" id="46186"/>
    <lineage>
        <taxon>Bacteria</taxon>
        <taxon>Bacillati</taxon>
        <taxon>Actinomycetota</taxon>
        <taxon>Actinomycetes</taxon>
        <taxon>Streptosporangiales</taxon>
        <taxon>Streptosporangiaceae</taxon>
        <taxon>Streptosporangium</taxon>
    </lineage>
</organism>